<dbReference type="SUPFAM" id="SSF52980">
    <property type="entry name" value="Restriction endonuclease-like"/>
    <property type="match status" value="1"/>
</dbReference>
<dbReference type="Pfam" id="PF05685">
    <property type="entry name" value="Uma2"/>
    <property type="match status" value="1"/>
</dbReference>
<accession>A0A6L7EZI7</accession>
<name>A0A6L7EZI7_9ACTN</name>
<evidence type="ECO:0000313" key="3">
    <source>
        <dbReference type="Proteomes" id="UP000473325"/>
    </source>
</evidence>
<reference evidence="2 3" key="1">
    <citation type="submission" date="2019-12" db="EMBL/GenBank/DDBJ databases">
        <authorList>
            <person name="Kun Z."/>
        </authorList>
    </citation>
    <scope>NUCLEOTIDE SEQUENCE [LARGE SCALE GENOMIC DNA]</scope>
    <source>
        <strain evidence="2 3">YIM 123512</strain>
    </source>
</reference>
<sequence>MSSFAGGVMVVAEKGLLRLRMSWEEFLAYPSERAEWVDGEVVVSPPVGPGHALAATGLIVALKSALPDLFVMSEVGVRLPHNRMRGPDITVTDTRPEATWVETAPVLVVEILSPSTRTEDTVRKGPEYAEAGAGQFWVVDPDHRSIDVFTNVEGRWEPLLHLDRQHPTGSVQVGEHGVVSIDLAAVVPA</sequence>
<dbReference type="Proteomes" id="UP000473325">
    <property type="component" value="Unassembled WGS sequence"/>
</dbReference>
<dbReference type="InterPro" id="IPR011335">
    <property type="entry name" value="Restrct_endonuc-II-like"/>
</dbReference>
<dbReference type="PANTHER" id="PTHR35400:SF3">
    <property type="entry name" value="SLL1072 PROTEIN"/>
    <property type="match status" value="1"/>
</dbReference>
<feature type="domain" description="Putative restriction endonuclease" evidence="1">
    <location>
        <begin position="23"/>
        <end position="165"/>
    </location>
</feature>
<dbReference type="AlphaFoldDB" id="A0A6L7EZI7"/>
<keyword evidence="3" id="KW-1185">Reference proteome</keyword>
<gene>
    <name evidence="2" type="ORF">GRQ65_09370</name>
</gene>
<comment type="caution">
    <text evidence="2">The sequence shown here is derived from an EMBL/GenBank/DDBJ whole genome shotgun (WGS) entry which is preliminary data.</text>
</comment>
<dbReference type="InterPro" id="IPR012296">
    <property type="entry name" value="Nuclease_put_TT1808"/>
</dbReference>
<dbReference type="EMBL" id="WUEK01000005">
    <property type="protein sequence ID" value="MXG89759.1"/>
    <property type="molecule type" value="Genomic_DNA"/>
</dbReference>
<evidence type="ECO:0000259" key="1">
    <source>
        <dbReference type="Pfam" id="PF05685"/>
    </source>
</evidence>
<dbReference type="RefSeq" id="WP_160877543.1">
    <property type="nucleotide sequence ID" value="NZ_WUEK01000005.1"/>
</dbReference>
<dbReference type="CDD" id="cd06260">
    <property type="entry name" value="DUF820-like"/>
    <property type="match status" value="1"/>
</dbReference>
<dbReference type="Gene3D" id="3.90.1570.10">
    <property type="entry name" value="tt1808, chain A"/>
    <property type="match status" value="1"/>
</dbReference>
<protein>
    <recommendedName>
        <fullName evidence="1">Putative restriction endonuclease domain-containing protein</fullName>
    </recommendedName>
</protein>
<proteinExistence type="predicted"/>
<evidence type="ECO:0000313" key="2">
    <source>
        <dbReference type="EMBL" id="MXG89759.1"/>
    </source>
</evidence>
<dbReference type="PANTHER" id="PTHR35400">
    <property type="entry name" value="SLR1083 PROTEIN"/>
    <property type="match status" value="1"/>
</dbReference>
<dbReference type="InterPro" id="IPR008538">
    <property type="entry name" value="Uma2"/>
</dbReference>
<organism evidence="2 3">
    <name type="scientific">Nocardioides flavescens</name>
    <dbReference type="NCBI Taxonomy" id="2691959"/>
    <lineage>
        <taxon>Bacteria</taxon>
        <taxon>Bacillati</taxon>
        <taxon>Actinomycetota</taxon>
        <taxon>Actinomycetes</taxon>
        <taxon>Propionibacteriales</taxon>
        <taxon>Nocardioidaceae</taxon>
        <taxon>Nocardioides</taxon>
    </lineage>
</organism>